<dbReference type="GO" id="GO:0010181">
    <property type="term" value="F:FMN binding"/>
    <property type="evidence" value="ECO:0007669"/>
    <property type="project" value="InterPro"/>
</dbReference>
<dbReference type="CDD" id="cd02803">
    <property type="entry name" value="OYE_like_FMN_family"/>
    <property type="match status" value="1"/>
</dbReference>
<evidence type="ECO:0000256" key="1">
    <source>
        <dbReference type="ARBA" id="ARBA00022630"/>
    </source>
</evidence>
<evidence type="ECO:0000259" key="3">
    <source>
        <dbReference type="Pfam" id="PF00724"/>
    </source>
</evidence>
<proteinExistence type="predicted"/>
<organism evidence="4 5">
    <name type="scientific">Halobacillus karajensis</name>
    <dbReference type="NCBI Taxonomy" id="195088"/>
    <lineage>
        <taxon>Bacteria</taxon>
        <taxon>Bacillati</taxon>
        <taxon>Bacillota</taxon>
        <taxon>Bacilli</taxon>
        <taxon>Bacillales</taxon>
        <taxon>Bacillaceae</taxon>
        <taxon>Halobacillus</taxon>
    </lineage>
</organism>
<sequence length="369" mass="41155">MNQEKLFSNTRLKNKTFKNRCVVAPMTRISAEEDGRANETMKKYYERYAKGGFSAIITEGIYLDERYSQGYNDQPGLVREDHVQAWKPVVDAVHKHDSLILAQLMHAGGQSQGNAYTNETISPSDIPPKGEQLGFYGGSGPFQTPKAMTEQDIEQVKDAFAQSAIRAKEAGFDGIEIHGANGYLLDQFLTDYLNRREDPYGGSKENRLQIILESIQNIREAVGSDYIVGIRISQIKVADPDHKWAEGEKEAEYIFSQLGQTSLDYIHVTDGDATHPAFGEDSRTLAQAARDYGKLPVIANGKLGDPDKAEKLLKDEYADFISLGTSALANPDLPNKVKKGMELNDFNFEKILLPQAKVKDLELQMEIVQ</sequence>
<dbReference type="InterPro" id="IPR051799">
    <property type="entry name" value="NADH_flavin_oxidoreductase"/>
</dbReference>
<dbReference type="PANTHER" id="PTHR43656:SF2">
    <property type="entry name" value="BINDING OXIDOREDUCTASE, PUTATIVE (AFU_ORTHOLOGUE AFUA_2G08260)-RELATED"/>
    <property type="match status" value="1"/>
</dbReference>
<dbReference type="InterPro" id="IPR013785">
    <property type="entry name" value="Aldolase_TIM"/>
</dbReference>
<name>A0A024P525_9BACI</name>
<dbReference type="GO" id="GO:0016491">
    <property type="term" value="F:oxidoreductase activity"/>
    <property type="evidence" value="ECO:0007669"/>
    <property type="project" value="UniProtKB-KW"/>
</dbReference>
<evidence type="ECO:0000313" key="5">
    <source>
        <dbReference type="Proteomes" id="UP000028868"/>
    </source>
</evidence>
<dbReference type="PANTHER" id="PTHR43656">
    <property type="entry name" value="BINDING OXIDOREDUCTASE, PUTATIVE (AFU_ORTHOLOGUE AFUA_2G08260)-RELATED"/>
    <property type="match status" value="1"/>
</dbReference>
<dbReference type="Proteomes" id="UP000028868">
    <property type="component" value="Unassembled WGS sequence"/>
</dbReference>
<accession>A0A024P525</accession>
<keyword evidence="5" id="KW-1185">Reference proteome</keyword>
<dbReference type="EMBL" id="CCDI010000002">
    <property type="protein sequence ID" value="CDQ23726.1"/>
    <property type="molecule type" value="Genomic_DNA"/>
</dbReference>
<reference evidence="4 5" key="2">
    <citation type="submission" date="2014-05" db="EMBL/GenBank/DDBJ databases">
        <title>Draft genome sequence of Halobacillus karajensis HK-03.</title>
        <authorList>
            <person name="Khelaifia S."/>
            <person name="Croce O."/>
            <person name="Lagier J.C."/>
            <person name="Raoult D."/>
        </authorList>
    </citation>
    <scope>NUCLEOTIDE SEQUENCE [LARGE SCALE GENOMIC DNA]</scope>
    <source>
        <strain evidence="4 5">HD-03</strain>
    </source>
</reference>
<evidence type="ECO:0000313" key="4">
    <source>
        <dbReference type="EMBL" id="CDQ23726.1"/>
    </source>
</evidence>
<dbReference type="SUPFAM" id="SSF51395">
    <property type="entry name" value="FMN-linked oxidoreductases"/>
    <property type="match status" value="1"/>
</dbReference>
<feature type="domain" description="NADH:flavin oxidoreductase/NADH oxidase N-terminal" evidence="3">
    <location>
        <begin position="5"/>
        <end position="344"/>
    </location>
</feature>
<evidence type="ECO:0000256" key="2">
    <source>
        <dbReference type="ARBA" id="ARBA00023002"/>
    </source>
</evidence>
<dbReference type="Pfam" id="PF00724">
    <property type="entry name" value="Oxidored_FMN"/>
    <property type="match status" value="1"/>
</dbReference>
<gene>
    <name evidence="4" type="ORF">BN983_01977</name>
</gene>
<reference evidence="5" key="1">
    <citation type="submission" date="2014-03" db="EMBL/GenBank/DDBJ databases">
        <authorList>
            <person name="Urmite Genomes U."/>
        </authorList>
    </citation>
    <scope>NUCLEOTIDE SEQUENCE [LARGE SCALE GENOMIC DNA]</scope>
    <source>
        <strain evidence="5">HD-03</strain>
    </source>
</reference>
<dbReference type="AlphaFoldDB" id="A0A024P525"/>
<keyword evidence="2" id="KW-0560">Oxidoreductase</keyword>
<keyword evidence="1" id="KW-0285">Flavoprotein</keyword>
<dbReference type="InterPro" id="IPR001155">
    <property type="entry name" value="OxRdtase_FMN_N"/>
</dbReference>
<dbReference type="Gene3D" id="3.20.20.70">
    <property type="entry name" value="Aldolase class I"/>
    <property type="match status" value="1"/>
</dbReference>
<protein>
    <submittedName>
        <fullName evidence="4">NADH oxidase</fullName>
    </submittedName>
</protein>
<comment type="caution">
    <text evidence="4">The sequence shown here is derived from an EMBL/GenBank/DDBJ whole genome shotgun (WGS) entry which is preliminary data.</text>
</comment>